<accession>A0ABP6FZD0</accession>
<dbReference type="GO" id="GO:0016787">
    <property type="term" value="F:hydrolase activity"/>
    <property type="evidence" value="ECO:0007669"/>
    <property type="project" value="UniProtKB-KW"/>
</dbReference>
<comment type="caution">
    <text evidence="2">The sequence shown here is derived from an EMBL/GenBank/DDBJ whole genome shotgun (WGS) entry which is preliminary data.</text>
</comment>
<dbReference type="Pfam" id="PF06259">
    <property type="entry name" value="Abhydrolase_8"/>
    <property type="match status" value="1"/>
</dbReference>
<proteinExistence type="predicted"/>
<dbReference type="EMBL" id="BAAASL010000002">
    <property type="protein sequence ID" value="GAA2708864.1"/>
    <property type="molecule type" value="Genomic_DNA"/>
</dbReference>
<dbReference type="Proteomes" id="UP001500886">
    <property type="component" value="Unassembled WGS sequence"/>
</dbReference>
<evidence type="ECO:0000259" key="1">
    <source>
        <dbReference type="Pfam" id="PF06259"/>
    </source>
</evidence>
<dbReference type="Gene3D" id="3.40.50.1820">
    <property type="entry name" value="alpha/beta hydrolase"/>
    <property type="match status" value="1"/>
</dbReference>
<sequence length="352" mass="35541">MPDEPEDTIVEGRRPPGIPRPLRRGLLAAVVAAAVAVPVTGAPSQARDVQTPAPPALPAMAADTLDARYRLTRQAAEDAAVAAERADDTDRAAALRALAAPGRHFLSFDGRGRGRAVEVVGDDLATASTITVLVPGADTTVRHFDSHGSTWAAPGGGARALARQLRADDPGGRHAVVAWLGYDTPETISGAVITPGRAREGARGLLAFLTGLRAAAPHARLTLLCHSYGSVVCGSAGPGLDAAHVADVALYGSPGSGATTAAGLDTAARIWAGRASGDGIARVPHVSLRLPLDITLGLGTDPVSGAFGAHRFAAGSGGHGDYLRPGGTALRNLALIALGRTADVTATGGDRA</sequence>
<dbReference type="RefSeq" id="WP_344433057.1">
    <property type="nucleotide sequence ID" value="NZ_BAAASL010000002.1"/>
</dbReference>
<dbReference type="InterPro" id="IPR010427">
    <property type="entry name" value="DUF1023"/>
</dbReference>
<gene>
    <name evidence="2" type="ORF">GCM10010315_06030</name>
</gene>
<keyword evidence="2" id="KW-0378">Hydrolase</keyword>
<reference evidence="3" key="1">
    <citation type="journal article" date="2019" name="Int. J. Syst. Evol. Microbiol.">
        <title>The Global Catalogue of Microorganisms (GCM) 10K type strain sequencing project: providing services to taxonomists for standard genome sequencing and annotation.</title>
        <authorList>
            <consortium name="The Broad Institute Genomics Platform"/>
            <consortium name="The Broad Institute Genome Sequencing Center for Infectious Disease"/>
            <person name="Wu L."/>
            <person name="Ma J."/>
        </authorList>
    </citation>
    <scope>NUCLEOTIDE SEQUENCE [LARGE SCALE GENOMIC DNA]</scope>
    <source>
        <strain evidence="3">JCM 4542</strain>
    </source>
</reference>
<evidence type="ECO:0000313" key="2">
    <source>
        <dbReference type="EMBL" id="GAA2708864.1"/>
    </source>
</evidence>
<evidence type="ECO:0000313" key="3">
    <source>
        <dbReference type="Proteomes" id="UP001500886"/>
    </source>
</evidence>
<dbReference type="PROSITE" id="PS51318">
    <property type="entry name" value="TAT"/>
    <property type="match status" value="1"/>
</dbReference>
<protein>
    <submittedName>
        <fullName evidence="2">Alpha/beta hydrolase family protein</fullName>
    </submittedName>
</protein>
<dbReference type="InterPro" id="IPR006311">
    <property type="entry name" value="TAT_signal"/>
</dbReference>
<name>A0ABP6FZD0_9ACTN</name>
<organism evidence="2 3">
    <name type="scientific">Streptomyces luteosporeus</name>
    <dbReference type="NCBI Taxonomy" id="173856"/>
    <lineage>
        <taxon>Bacteria</taxon>
        <taxon>Bacillati</taxon>
        <taxon>Actinomycetota</taxon>
        <taxon>Actinomycetes</taxon>
        <taxon>Kitasatosporales</taxon>
        <taxon>Streptomycetaceae</taxon>
        <taxon>Streptomyces</taxon>
    </lineage>
</organism>
<keyword evidence="3" id="KW-1185">Reference proteome</keyword>
<feature type="domain" description="DUF1023" evidence="1">
    <location>
        <begin position="109"/>
        <end position="287"/>
    </location>
</feature>
<dbReference type="InterPro" id="IPR029058">
    <property type="entry name" value="AB_hydrolase_fold"/>
</dbReference>